<evidence type="ECO:0000313" key="3">
    <source>
        <dbReference type="Proteomes" id="UP001057498"/>
    </source>
</evidence>
<evidence type="ECO:0000256" key="1">
    <source>
        <dbReference type="SAM" id="MobiDB-lite"/>
    </source>
</evidence>
<evidence type="ECO:0000313" key="2">
    <source>
        <dbReference type="EMBL" id="BDI04268.1"/>
    </source>
</evidence>
<sequence length="148" mass="15305">MCTSATTTDERQAPSPTVGTHRGTRALAGLLLGATLLSLSGCYVGVGYTWTDDDPPSVSLAVSPSSAPPGSTLTLAAAASDDDYVERVDFYRMSGGGAAYLGSDHGSPYALTTVLPETTASSVSYFARAVDSWGQTTDSEWVSVTVLR</sequence>
<protein>
    <recommendedName>
        <fullName evidence="4">Fibronectin type-III domain-containing protein</fullName>
    </recommendedName>
</protein>
<evidence type="ECO:0008006" key="4">
    <source>
        <dbReference type="Google" id="ProtNLM"/>
    </source>
</evidence>
<reference evidence="2" key="1">
    <citation type="submission" date="2022-04" db="EMBL/GenBank/DDBJ databases">
        <title>Whole genome sequence of Sphaerotilus sp. FB-5.</title>
        <authorList>
            <person name="Takeda M."/>
            <person name="Narihara S."/>
            <person name="Akimoto M."/>
            <person name="Akimoto R."/>
            <person name="Nishiyashiki S."/>
            <person name="Murakami T."/>
        </authorList>
    </citation>
    <scope>NUCLEOTIDE SEQUENCE</scope>
    <source>
        <strain evidence="2">FB-5</strain>
    </source>
</reference>
<dbReference type="Proteomes" id="UP001057498">
    <property type="component" value="Chromosome"/>
</dbReference>
<organism evidence="2 3">
    <name type="scientific">Sphaerotilus microaerophilus</name>
    <dbReference type="NCBI Taxonomy" id="2914710"/>
    <lineage>
        <taxon>Bacteria</taxon>
        <taxon>Pseudomonadati</taxon>
        <taxon>Pseudomonadota</taxon>
        <taxon>Betaproteobacteria</taxon>
        <taxon>Burkholderiales</taxon>
        <taxon>Sphaerotilaceae</taxon>
        <taxon>Sphaerotilus</taxon>
    </lineage>
</organism>
<gene>
    <name evidence="2" type="ORF">CATMQ487_12380</name>
</gene>
<proteinExistence type="predicted"/>
<feature type="region of interest" description="Disordered" evidence="1">
    <location>
        <begin position="1"/>
        <end position="21"/>
    </location>
</feature>
<dbReference type="EMBL" id="AP025730">
    <property type="protein sequence ID" value="BDI04268.1"/>
    <property type="molecule type" value="Genomic_DNA"/>
</dbReference>
<name>A0ABN6PH51_9BURK</name>
<dbReference type="Gene3D" id="2.60.40.10">
    <property type="entry name" value="Immunoglobulins"/>
    <property type="match status" value="1"/>
</dbReference>
<keyword evidence="3" id="KW-1185">Reference proteome</keyword>
<accession>A0ABN6PH51</accession>
<dbReference type="InterPro" id="IPR013783">
    <property type="entry name" value="Ig-like_fold"/>
</dbReference>
<dbReference type="RefSeq" id="WP_251972404.1">
    <property type="nucleotide sequence ID" value="NZ_AP025730.1"/>
</dbReference>
<dbReference type="Pfam" id="PF17957">
    <property type="entry name" value="Big_7"/>
    <property type="match status" value="1"/>
</dbReference>